<dbReference type="Pfam" id="PF05195">
    <property type="entry name" value="AMP_N"/>
    <property type="match status" value="1"/>
</dbReference>
<dbReference type="InterPro" id="IPR052433">
    <property type="entry name" value="X-Pro_dipept-like"/>
</dbReference>
<keyword evidence="15" id="KW-1185">Reference proteome</keyword>
<evidence type="ECO:0000256" key="9">
    <source>
        <dbReference type="ARBA" id="ARBA00023211"/>
    </source>
</evidence>
<evidence type="ECO:0000256" key="4">
    <source>
        <dbReference type="ARBA" id="ARBA00012574"/>
    </source>
</evidence>
<name>A0A0K6IRI8_9GAMM</name>
<keyword evidence="14" id="KW-0031">Aminopeptidase</keyword>
<evidence type="ECO:0000256" key="8">
    <source>
        <dbReference type="ARBA" id="ARBA00023049"/>
    </source>
</evidence>
<keyword evidence="9" id="KW-0464">Manganese</keyword>
<dbReference type="InterPro" id="IPR007865">
    <property type="entry name" value="Aminopep_P_N"/>
</dbReference>
<evidence type="ECO:0000256" key="5">
    <source>
        <dbReference type="ARBA" id="ARBA00022670"/>
    </source>
</evidence>
<dbReference type="EC" id="3.4.11.9" evidence="4"/>
<dbReference type="SUPFAM" id="SSF53092">
    <property type="entry name" value="Creatinase/prolidase N-terminal domain"/>
    <property type="match status" value="1"/>
</dbReference>
<dbReference type="GO" id="GO:0030145">
    <property type="term" value="F:manganese ion binding"/>
    <property type="evidence" value="ECO:0007669"/>
    <property type="project" value="InterPro"/>
</dbReference>
<dbReference type="Proteomes" id="UP000182769">
    <property type="component" value="Unassembled WGS sequence"/>
</dbReference>
<dbReference type="PANTHER" id="PTHR43226">
    <property type="entry name" value="XAA-PRO AMINOPEPTIDASE 3"/>
    <property type="match status" value="1"/>
</dbReference>
<evidence type="ECO:0000256" key="1">
    <source>
        <dbReference type="ARBA" id="ARBA00001424"/>
    </source>
</evidence>
<dbReference type="InterPro" id="IPR029149">
    <property type="entry name" value="Creatin/AminoP/Spt16_N"/>
</dbReference>
<protein>
    <recommendedName>
        <fullName evidence="10">Xaa-Pro aminopeptidase</fullName>
        <ecNumber evidence="4">3.4.11.9</ecNumber>
    </recommendedName>
    <alternativeName>
        <fullName evidence="11">Aminopeptidase P II</fullName>
    </alternativeName>
    <alternativeName>
        <fullName evidence="12">X-Pro aminopeptidase</fullName>
    </alternativeName>
</protein>
<keyword evidence="8" id="KW-0482">Metalloprotease</keyword>
<evidence type="ECO:0000256" key="6">
    <source>
        <dbReference type="ARBA" id="ARBA00022723"/>
    </source>
</evidence>
<dbReference type="InterPro" id="IPR000994">
    <property type="entry name" value="Pept_M24"/>
</dbReference>
<accession>A0A0K6IRI8</accession>
<dbReference type="FunFam" id="3.90.230.10:FF:000002">
    <property type="entry name" value="Xaa-Pro aminopeptidase 3"/>
    <property type="match status" value="1"/>
</dbReference>
<dbReference type="STRING" id="1137284.GCA_001418205_03138"/>
<sequence length="441" mass="49351">MNLSKEIYRERRQRLMNNLGLKNGIAVLRSGELATRNNDCEYEFRPHSSFFYLTGFKEPSAVVFILPSGESHMAVLPKDPEREQWDGFRYGITGAMQDFGMDQAVELDELDDLALELLDGTDQVALLMDDELLRDQVLNWRDQLAAKARQGAVAPAGLVDVSDTLHEMRLIKDMGEIEIMERAAHISVQAHIAAMQAVKPGMMEFELEAELNYIFMKNGARVPAYNNIVASGSNACVLHYIKNDEKIEDGDLILIDAGGELGCYASDITRTFPANGKFSEPQAQLYQLVLDAYHEALTHMQVGKPYEDFHNAAVKVLTTGLVELGLLKGSVEELIESKAYREFYMHNTGHWLGLDVHDCGRYKINGDSRPFEAGMVVTLEPGLYVNPDNENVDAKWRGIGIRIEDDILIREDGPYVLTQGLAKEIHEIEALMASKALMASH</sequence>
<comment type="similarity">
    <text evidence="3">Belongs to the peptidase M24B family.</text>
</comment>
<evidence type="ECO:0000259" key="13">
    <source>
        <dbReference type="SMART" id="SM01011"/>
    </source>
</evidence>
<dbReference type="Gene3D" id="3.40.350.10">
    <property type="entry name" value="Creatinase/prolidase N-terminal domain"/>
    <property type="match status" value="1"/>
</dbReference>
<dbReference type="RefSeq" id="WP_055464172.1">
    <property type="nucleotide sequence ID" value="NZ_CYHG01000012.1"/>
</dbReference>
<evidence type="ECO:0000256" key="12">
    <source>
        <dbReference type="ARBA" id="ARBA00081411"/>
    </source>
</evidence>
<dbReference type="GO" id="GO:0070006">
    <property type="term" value="F:metalloaminopeptidase activity"/>
    <property type="evidence" value="ECO:0007669"/>
    <property type="project" value="InterPro"/>
</dbReference>
<dbReference type="EMBL" id="CYHG01000012">
    <property type="protein sequence ID" value="CUB05699.1"/>
    <property type="molecule type" value="Genomic_DNA"/>
</dbReference>
<dbReference type="SMART" id="SM01011">
    <property type="entry name" value="AMP_N"/>
    <property type="match status" value="1"/>
</dbReference>
<evidence type="ECO:0000313" key="14">
    <source>
        <dbReference type="EMBL" id="CUB05699.1"/>
    </source>
</evidence>
<dbReference type="GO" id="GO:0006508">
    <property type="term" value="P:proteolysis"/>
    <property type="evidence" value="ECO:0007669"/>
    <property type="project" value="UniProtKB-KW"/>
</dbReference>
<evidence type="ECO:0000256" key="11">
    <source>
        <dbReference type="ARBA" id="ARBA00075356"/>
    </source>
</evidence>
<comment type="cofactor">
    <cofactor evidence="2">
        <name>Mn(2+)</name>
        <dbReference type="ChEBI" id="CHEBI:29035"/>
    </cofactor>
</comment>
<dbReference type="SUPFAM" id="SSF55920">
    <property type="entry name" value="Creatinase/aminopeptidase"/>
    <property type="match status" value="1"/>
</dbReference>
<comment type="catalytic activity">
    <reaction evidence="1">
        <text>Release of any N-terminal amino acid, including proline, that is linked to proline, even from a dipeptide or tripeptide.</text>
        <dbReference type="EC" id="3.4.11.9"/>
    </reaction>
</comment>
<dbReference type="InterPro" id="IPR036005">
    <property type="entry name" value="Creatinase/aminopeptidase-like"/>
</dbReference>
<evidence type="ECO:0000256" key="10">
    <source>
        <dbReference type="ARBA" id="ARBA00069363"/>
    </source>
</evidence>
<dbReference type="Gene3D" id="3.90.230.10">
    <property type="entry name" value="Creatinase/methionine aminopeptidase superfamily"/>
    <property type="match status" value="1"/>
</dbReference>
<evidence type="ECO:0000256" key="3">
    <source>
        <dbReference type="ARBA" id="ARBA00008766"/>
    </source>
</evidence>
<dbReference type="PANTHER" id="PTHR43226:SF4">
    <property type="entry name" value="XAA-PRO AMINOPEPTIDASE 3"/>
    <property type="match status" value="1"/>
</dbReference>
<keyword evidence="7" id="KW-0378">Hydrolase</keyword>
<evidence type="ECO:0000256" key="2">
    <source>
        <dbReference type="ARBA" id="ARBA00001936"/>
    </source>
</evidence>
<feature type="domain" description="Aminopeptidase P N-terminal" evidence="13">
    <location>
        <begin position="3"/>
        <end position="135"/>
    </location>
</feature>
<evidence type="ECO:0000256" key="7">
    <source>
        <dbReference type="ARBA" id="ARBA00022801"/>
    </source>
</evidence>
<keyword evidence="6" id="KW-0479">Metal-binding</keyword>
<organism evidence="14 15">
    <name type="scientific">Marinomonas fungiae</name>
    <dbReference type="NCBI Taxonomy" id="1137284"/>
    <lineage>
        <taxon>Bacteria</taxon>
        <taxon>Pseudomonadati</taxon>
        <taxon>Pseudomonadota</taxon>
        <taxon>Gammaproteobacteria</taxon>
        <taxon>Oceanospirillales</taxon>
        <taxon>Oceanospirillaceae</taxon>
        <taxon>Marinomonas</taxon>
    </lineage>
</organism>
<reference evidence="15" key="1">
    <citation type="submission" date="2015-08" db="EMBL/GenBank/DDBJ databases">
        <authorList>
            <person name="Varghese N."/>
        </authorList>
    </citation>
    <scope>NUCLEOTIDE SEQUENCE [LARGE SCALE GENOMIC DNA]</scope>
    <source>
        <strain evidence="15">JCM 18476</strain>
    </source>
</reference>
<dbReference type="OrthoDB" id="9806388at2"/>
<dbReference type="CDD" id="cd01087">
    <property type="entry name" value="Prolidase"/>
    <property type="match status" value="1"/>
</dbReference>
<dbReference type="GO" id="GO:0005829">
    <property type="term" value="C:cytosol"/>
    <property type="evidence" value="ECO:0007669"/>
    <property type="project" value="TreeGrafter"/>
</dbReference>
<gene>
    <name evidence="14" type="ORF">Ga0061065_11278</name>
</gene>
<dbReference type="Pfam" id="PF00557">
    <property type="entry name" value="Peptidase_M24"/>
    <property type="match status" value="1"/>
</dbReference>
<dbReference type="AlphaFoldDB" id="A0A0K6IRI8"/>
<evidence type="ECO:0000313" key="15">
    <source>
        <dbReference type="Proteomes" id="UP000182769"/>
    </source>
</evidence>
<proteinExistence type="inferred from homology"/>
<keyword evidence="5" id="KW-0645">Protease</keyword>